<comment type="caution">
    <text evidence="3">The sequence shown here is derived from an EMBL/GenBank/DDBJ whole genome shotgun (WGS) entry which is preliminary data.</text>
</comment>
<sequence length="438" mass="47923">MRRKFAFVAALCSLLVGGTAWAHRIDEYLQATIVSLQLNQMHASMRLIPGVMVAPSVIAMIDTNHDGVFSEKEKRAYADRVLGDLSLSIDGQGVKPRLDSWVIPEAPQLHDGLGEIRLEYHVDLTSSTATDRTLVLTNRHLNESSVYLMNVEVPQERTLRIVDQERNPRQSVYELHFQQMGRVGQSSTRSGIRAWWSDLQLSSLFHLGLRHIAEGTDHLLFLLALLLPAPLLAVGSRWAAPATERQSLRHILGIVTAFTIGHSLTLTVAAMNVVHVPSRPVEVLIAVSILVSAVHGLRPIFPGKEAWIAAFFGLIHGLAFASTLDRLGLSRWDRLAGILAFNLGIETMQLLVVAVVLPSLLILSRTRAYSAFRIAGAAFACLASALWIAERLFGLDTYVDTAVNLIAQRGLVCAGVLFASSMALLLVARRASALSSND</sequence>
<keyword evidence="4" id="KW-1185">Reference proteome</keyword>
<feature type="transmembrane region" description="Helical" evidence="1">
    <location>
        <begin position="219"/>
        <end position="239"/>
    </location>
</feature>
<gene>
    <name evidence="3" type="ORF">ACK2TP_10740</name>
</gene>
<evidence type="ECO:0000313" key="4">
    <source>
        <dbReference type="Proteomes" id="UP001634747"/>
    </source>
</evidence>
<feature type="transmembrane region" description="Helical" evidence="1">
    <location>
        <begin position="409"/>
        <end position="428"/>
    </location>
</feature>
<keyword evidence="2" id="KW-0732">Signal</keyword>
<dbReference type="EMBL" id="JBJYXY010000001">
    <property type="protein sequence ID" value="MFN2976238.1"/>
    <property type="molecule type" value="Genomic_DNA"/>
</dbReference>
<feature type="transmembrane region" description="Helical" evidence="1">
    <location>
        <begin position="283"/>
        <end position="301"/>
    </location>
</feature>
<proteinExistence type="predicted"/>
<dbReference type="RefSeq" id="WP_263412275.1">
    <property type="nucleotide sequence ID" value="NZ_BAABBH010000001.1"/>
</dbReference>
<keyword evidence="1" id="KW-0472">Membrane</keyword>
<dbReference type="Proteomes" id="UP001634747">
    <property type="component" value="Unassembled WGS sequence"/>
</dbReference>
<accession>A0ABW9KM40</accession>
<feature type="transmembrane region" description="Helical" evidence="1">
    <location>
        <begin position="336"/>
        <end position="363"/>
    </location>
</feature>
<protein>
    <submittedName>
        <fullName evidence="3">HupE/UreJ family protein</fullName>
    </submittedName>
</protein>
<feature type="transmembrane region" description="Helical" evidence="1">
    <location>
        <begin position="370"/>
        <end position="389"/>
    </location>
</feature>
<feature type="transmembrane region" description="Helical" evidence="1">
    <location>
        <begin position="251"/>
        <end position="271"/>
    </location>
</feature>
<dbReference type="InterPro" id="IPR032809">
    <property type="entry name" value="Put_HupE_UreJ"/>
</dbReference>
<keyword evidence="1" id="KW-0812">Transmembrane</keyword>
<feature type="signal peptide" evidence="2">
    <location>
        <begin position="1"/>
        <end position="22"/>
    </location>
</feature>
<organism evidence="3 4">
    <name type="scientific">Terriglobus aquaticus</name>
    <dbReference type="NCBI Taxonomy" id="940139"/>
    <lineage>
        <taxon>Bacteria</taxon>
        <taxon>Pseudomonadati</taxon>
        <taxon>Acidobacteriota</taxon>
        <taxon>Terriglobia</taxon>
        <taxon>Terriglobales</taxon>
        <taxon>Acidobacteriaceae</taxon>
        <taxon>Terriglobus</taxon>
    </lineage>
</organism>
<name>A0ABW9KM40_9BACT</name>
<evidence type="ECO:0000256" key="1">
    <source>
        <dbReference type="SAM" id="Phobius"/>
    </source>
</evidence>
<evidence type="ECO:0000313" key="3">
    <source>
        <dbReference type="EMBL" id="MFN2976238.1"/>
    </source>
</evidence>
<evidence type="ECO:0000256" key="2">
    <source>
        <dbReference type="SAM" id="SignalP"/>
    </source>
</evidence>
<feature type="chain" id="PRO_5047110791" evidence="2">
    <location>
        <begin position="23"/>
        <end position="438"/>
    </location>
</feature>
<feature type="transmembrane region" description="Helical" evidence="1">
    <location>
        <begin position="306"/>
        <end position="324"/>
    </location>
</feature>
<dbReference type="Pfam" id="PF13795">
    <property type="entry name" value="HupE_UreJ_2"/>
    <property type="match status" value="1"/>
</dbReference>
<reference evidence="3 4" key="1">
    <citation type="submission" date="2024-12" db="EMBL/GenBank/DDBJ databases">
        <authorList>
            <person name="Lee Y."/>
        </authorList>
    </citation>
    <scope>NUCLEOTIDE SEQUENCE [LARGE SCALE GENOMIC DNA]</scope>
    <source>
        <strain evidence="3 4">03SUJ4</strain>
    </source>
</reference>
<keyword evidence="1" id="KW-1133">Transmembrane helix</keyword>